<dbReference type="Proteomes" id="UP000001357">
    <property type="component" value="Unassembled WGS sequence"/>
</dbReference>
<dbReference type="STRING" id="81824.A9UVH4"/>
<dbReference type="PANTHER" id="PTHR12484">
    <property type="entry name" value="B-LYMPHOCYTE ANTIGEN-RELATED"/>
    <property type="match status" value="1"/>
</dbReference>
<proteinExistence type="inferred from homology"/>
<dbReference type="Pfam" id="PF05118">
    <property type="entry name" value="Asp_Arg_Hydrox"/>
    <property type="match status" value="1"/>
</dbReference>
<dbReference type="AlphaFoldDB" id="A9UVH4"/>
<feature type="compositionally biased region" description="Polar residues" evidence="2">
    <location>
        <begin position="1"/>
        <end position="31"/>
    </location>
</feature>
<evidence type="ECO:0000313" key="4">
    <source>
        <dbReference type="EMBL" id="EDQ90400.1"/>
    </source>
</evidence>
<feature type="region of interest" description="Disordered" evidence="2">
    <location>
        <begin position="638"/>
        <end position="658"/>
    </location>
</feature>
<dbReference type="PANTHER" id="PTHR12484:SF4">
    <property type="entry name" value="A-KINASE ANCHOR PROTEIN 17A"/>
    <property type="match status" value="1"/>
</dbReference>
<evidence type="ECO:0000313" key="5">
    <source>
        <dbReference type="Proteomes" id="UP000001357"/>
    </source>
</evidence>
<accession>A9UVH4</accession>
<name>A9UVH4_MONBE</name>
<sequence>MSDQSVARSSINNRQQSNMADPAQQQGTGEQPASPALGTEQDETDKGEISQRDTPAGAEKGKPRSPDGAPLAKLPRRKPVRSRALSMALSAVKSQPSAAPLPDIAPKESVTVEHDAPSVDLRPALAKRLGPRVARPTTATAADAQAAEAMDRKLAAYRRSLTQASTSAAATNPEPKLEATPVPIELTHYSDAVSLSASLSLVPCPYVTIAAEPPAHAVLPVNAWDILQELKALTQRVTKDDLQLRATPAATHGALFRGTASSPAVAQALQQQLDGHRLTFAGVSDVACSRPELCACLMSATAVELRVIASAQAELVPVEQPFVGDFGTLQLGQRPDTVLLRELPCLWFSGRARPPTREQLIDILTPLGSIARAAVIESPQSENDDFDPLRTITFDAYVAFEQPEAVAKCLSLARTHVLHRETPKRSFTADFNVELDTTGYLSERARRARRLARQEAELRAAEAERAAAEAERLEQAREEERQREAEAREQRRLERKRQAAEEEQRRREERERELARLREEEARRRAEEAEAERQAELQRARQRQEEAERRRREEEEAERLAQAKRELEAEEARLEEEEAALQRALQARLRAQRDAEREQALKAKLTQELEAQKRQAILDKMRARQNAEAELRRAAVSQMSGGIREPTASEATTHQTNLHRCEAARGIMAGKRFLSREREKKKEQVERERREKREREKQEKREKREEREKSNMAQTWTVKVGAGSHVKDNAVNSHRERETEREKSKSALCHYGNRQSSDHVAELVALATVLKRTGNFAEALATTEHALKHPRLPPEAPSLLLRLESDILECSGDVVSSLMRVEQSLKAPGAPKSRPLSHAQHHAMLLQRVLREHGSEMPQTVRRDLTHKVEQLHDLLLSKGPWLNAQQLPKRFVPHLTAQPCHEIHDHASVAKAVTLLNAATAELAAEYRLLNTSQQLQEESECIHNPQEGRWRRHEVTGYWNPPNPEGNCSAATPVACRVLAALWAAGLPVFRLGYSAIGPGTWLRPHFGVTNSQLKLHLGLIVPEPDADTRFPTEDGPACAVFRIGDRYRAWRQGQVLFFDDSFDHEVWNHCREERVVLQVVFAHFDLPASTQVRDVFGALDDH</sequence>
<dbReference type="GeneID" id="5889872"/>
<dbReference type="RefSeq" id="XP_001744451.1">
    <property type="nucleotide sequence ID" value="XM_001744399.1"/>
</dbReference>
<dbReference type="InterPro" id="IPR027443">
    <property type="entry name" value="IPNS-like_sf"/>
</dbReference>
<feature type="domain" description="Aspartyl/asparaginy/proline hydroxylase" evidence="3">
    <location>
        <begin position="925"/>
        <end position="1086"/>
    </location>
</feature>
<organism evidence="4 5">
    <name type="scientific">Monosiga brevicollis</name>
    <name type="common">Choanoflagellate</name>
    <dbReference type="NCBI Taxonomy" id="81824"/>
    <lineage>
        <taxon>Eukaryota</taxon>
        <taxon>Choanoflagellata</taxon>
        <taxon>Craspedida</taxon>
        <taxon>Salpingoecidae</taxon>
        <taxon>Monosiga</taxon>
    </lineage>
</organism>
<feature type="region of interest" description="Disordered" evidence="2">
    <location>
        <begin position="672"/>
        <end position="714"/>
    </location>
</feature>
<dbReference type="SUPFAM" id="SSF51197">
    <property type="entry name" value="Clavaminate synthase-like"/>
    <property type="match status" value="1"/>
</dbReference>
<evidence type="ECO:0000256" key="1">
    <source>
        <dbReference type="ARBA" id="ARBA00007730"/>
    </source>
</evidence>
<feature type="region of interest" description="Disordered" evidence="2">
    <location>
        <begin position="469"/>
        <end position="512"/>
    </location>
</feature>
<dbReference type="InterPro" id="IPR056852">
    <property type="entry name" value="AK17A/B"/>
</dbReference>
<gene>
    <name evidence="4" type="ORF">MONBRDRAFT_24136</name>
</gene>
<feature type="compositionally biased region" description="Polar residues" evidence="2">
    <location>
        <begin position="649"/>
        <end position="658"/>
    </location>
</feature>
<dbReference type="InterPro" id="IPR007803">
    <property type="entry name" value="Asp/Arg/Pro-Hydrxlase"/>
</dbReference>
<reference evidence="4 5" key="1">
    <citation type="journal article" date="2008" name="Nature">
        <title>The genome of the choanoflagellate Monosiga brevicollis and the origin of metazoans.</title>
        <authorList>
            <consortium name="JGI Sequencing"/>
            <person name="King N."/>
            <person name="Westbrook M.J."/>
            <person name="Young S.L."/>
            <person name="Kuo A."/>
            <person name="Abedin M."/>
            <person name="Chapman J."/>
            <person name="Fairclough S."/>
            <person name="Hellsten U."/>
            <person name="Isogai Y."/>
            <person name="Letunic I."/>
            <person name="Marr M."/>
            <person name="Pincus D."/>
            <person name="Putnam N."/>
            <person name="Rokas A."/>
            <person name="Wright K.J."/>
            <person name="Zuzow R."/>
            <person name="Dirks W."/>
            <person name="Good M."/>
            <person name="Goodstein D."/>
            <person name="Lemons D."/>
            <person name="Li W."/>
            <person name="Lyons J.B."/>
            <person name="Morris A."/>
            <person name="Nichols S."/>
            <person name="Richter D.J."/>
            <person name="Salamov A."/>
            <person name="Bork P."/>
            <person name="Lim W.A."/>
            <person name="Manning G."/>
            <person name="Miller W.T."/>
            <person name="McGinnis W."/>
            <person name="Shapiro H."/>
            <person name="Tjian R."/>
            <person name="Grigoriev I.V."/>
            <person name="Rokhsar D."/>
        </authorList>
    </citation>
    <scope>NUCLEOTIDE SEQUENCE [LARGE SCALE GENOMIC DNA]</scope>
    <source>
        <strain evidence="5">MX1 / ATCC 50154</strain>
    </source>
</reference>
<comment type="similarity">
    <text evidence="1">Belongs to the aspartyl/asparaginyl beta-hydroxylase family.</text>
</comment>
<dbReference type="Pfam" id="PF25015">
    <property type="entry name" value="RBD_AKAP-17A"/>
    <property type="match status" value="1"/>
</dbReference>
<dbReference type="KEGG" id="mbr:MONBRDRAFT_24136"/>
<protein>
    <recommendedName>
        <fullName evidence="3">Aspartyl/asparaginy/proline hydroxylase domain-containing protein</fullName>
    </recommendedName>
</protein>
<dbReference type="Gene3D" id="2.60.120.330">
    <property type="entry name" value="B-lactam Antibiotic, Isopenicillin N Synthase, Chain"/>
    <property type="match status" value="1"/>
</dbReference>
<dbReference type="EMBL" id="CH991547">
    <property type="protein sequence ID" value="EDQ90400.1"/>
    <property type="molecule type" value="Genomic_DNA"/>
</dbReference>
<dbReference type="InParanoid" id="A9UVH4"/>
<feature type="region of interest" description="Disordered" evidence="2">
    <location>
        <begin position="1"/>
        <end position="103"/>
    </location>
</feature>
<evidence type="ECO:0000256" key="2">
    <source>
        <dbReference type="SAM" id="MobiDB-lite"/>
    </source>
</evidence>
<dbReference type="eggNOG" id="KOG2891">
    <property type="taxonomic scope" value="Eukaryota"/>
</dbReference>
<evidence type="ECO:0000259" key="3">
    <source>
        <dbReference type="Pfam" id="PF05118"/>
    </source>
</evidence>
<keyword evidence="5" id="KW-1185">Reference proteome</keyword>
<feature type="compositionally biased region" description="Basic and acidic residues" evidence="2">
    <location>
        <begin position="674"/>
        <end position="710"/>
    </location>
</feature>
<dbReference type="eggNOG" id="KOG3696">
    <property type="taxonomic scope" value="Eukaryota"/>
</dbReference>